<keyword evidence="3" id="KW-0716">Sensory transduction</keyword>
<dbReference type="SUPFAM" id="SSF81321">
    <property type="entry name" value="Family A G protein-coupled receptor-like"/>
    <property type="match status" value="1"/>
</dbReference>
<keyword evidence="11" id="KW-1185">Reference proteome</keyword>
<keyword evidence="5 8" id="KW-1133">Transmembrane helix</keyword>
<dbReference type="Gene3D" id="1.20.1070.10">
    <property type="entry name" value="Rhodopsin 7-helix transmembrane proteins"/>
    <property type="match status" value="1"/>
</dbReference>
<reference evidence="10" key="2">
    <citation type="submission" date="2025-09" db="UniProtKB">
        <authorList>
            <consortium name="Ensembl"/>
        </authorList>
    </citation>
    <scope>IDENTIFICATION</scope>
</reference>
<dbReference type="GeneTree" id="ENSGT01050000244869"/>
<feature type="transmembrane region" description="Helical" evidence="8">
    <location>
        <begin position="243"/>
        <end position="261"/>
    </location>
</feature>
<feature type="transmembrane region" description="Helical" evidence="8">
    <location>
        <begin position="26"/>
        <end position="48"/>
    </location>
</feature>
<dbReference type="GO" id="GO:0005886">
    <property type="term" value="C:plasma membrane"/>
    <property type="evidence" value="ECO:0007669"/>
    <property type="project" value="UniProtKB-SubCell"/>
</dbReference>
<protein>
    <submittedName>
        <fullName evidence="10">Olfactory receptor family 10 subfamily D member 3</fullName>
    </submittedName>
</protein>
<feature type="transmembrane region" description="Helical" evidence="8">
    <location>
        <begin position="60"/>
        <end position="79"/>
    </location>
</feature>
<dbReference type="Pfam" id="PF13853">
    <property type="entry name" value="7tm_4"/>
    <property type="match status" value="1"/>
</dbReference>
<evidence type="ECO:0000256" key="1">
    <source>
        <dbReference type="ARBA" id="ARBA00004651"/>
    </source>
</evidence>
<dbReference type="PROSITE" id="PS50262">
    <property type="entry name" value="G_PROTEIN_RECEP_F1_2"/>
    <property type="match status" value="1"/>
</dbReference>
<evidence type="ECO:0000256" key="4">
    <source>
        <dbReference type="ARBA" id="ARBA00022692"/>
    </source>
</evidence>
<evidence type="ECO:0000313" key="10">
    <source>
        <dbReference type="Ensembl" id="ENSLLTP00000012817.1"/>
    </source>
</evidence>
<keyword evidence="2" id="KW-1003">Cell membrane</keyword>
<evidence type="ECO:0000256" key="6">
    <source>
        <dbReference type="ARBA" id="ARBA00023136"/>
    </source>
</evidence>
<organism evidence="10 11">
    <name type="scientific">Laticauda laticaudata</name>
    <name type="common">Blue-ringed sea krait</name>
    <name type="synonym">Blue-lipped sea krait</name>
    <dbReference type="NCBI Taxonomy" id="8630"/>
    <lineage>
        <taxon>Eukaryota</taxon>
        <taxon>Metazoa</taxon>
        <taxon>Chordata</taxon>
        <taxon>Craniata</taxon>
        <taxon>Vertebrata</taxon>
        <taxon>Euteleostomi</taxon>
        <taxon>Lepidosauria</taxon>
        <taxon>Squamata</taxon>
        <taxon>Bifurcata</taxon>
        <taxon>Unidentata</taxon>
        <taxon>Episquamata</taxon>
        <taxon>Toxicofera</taxon>
        <taxon>Serpentes</taxon>
        <taxon>Colubroidea</taxon>
        <taxon>Elapidae</taxon>
        <taxon>Laticaudinae</taxon>
        <taxon>Laticauda</taxon>
    </lineage>
</organism>
<dbReference type="GO" id="GO:0004984">
    <property type="term" value="F:olfactory receptor activity"/>
    <property type="evidence" value="ECO:0007669"/>
    <property type="project" value="InterPro"/>
</dbReference>
<evidence type="ECO:0000256" key="7">
    <source>
        <dbReference type="ARBA" id="ARBA00023224"/>
    </source>
</evidence>
<evidence type="ECO:0000259" key="9">
    <source>
        <dbReference type="PROSITE" id="PS50262"/>
    </source>
</evidence>
<accession>A0A8C5S9X6</accession>
<feature type="domain" description="G-protein coupled receptors family 1 profile" evidence="9">
    <location>
        <begin position="41"/>
        <end position="285"/>
    </location>
</feature>
<evidence type="ECO:0000256" key="5">
    <source>
        <dbReference type="ARBA" id="ARBA00022989"/>
    </source>
</evidence>
<keyword evidence="6 8" id="KW-0472">Membrane</keyword>
<reference evidence="10" key="1">
    <citation type="submission" date="2025-08" db="UniProtKB">
        <authorList>
            <consortium name="Ensembl"/>
        </authorList>
    </citation>
    <scope>IDENTIFICATION</scope>
</reference>
<dbReference type="InterPro" id="IPR000725">
    <property type="entry name" value="Olfact_rcpt"/>
</dbReference>
<gene>
    <name evidence="10" type="primary">OR10D3</name>
</gene>
<dbReference type="Proteomes" id="UP000694406">
    <property type="component" value="Unplaced"/>
</dbReference>
<name>A0A8C5S9X6_LATLA</name>
<dbReference type="AlphaFoldDB" id="A0A8C5S9X6"/>
<dbReference type="PANTHER" id="PTHR26453">
    <property type="entry name" value="OLFACTORY RECEPTOR"/>
    <property type="match status" value="1"/>
</dbReference>
<dbReference type="Ensembl" id="ENSLLTT00000013315.1">
    <property type="protein sequence ID" value="ENSLLTP00000012817.1"/>
    <property type="gene ID" value="ENSLLTG00000009803.1"/>
</dbReference>
<dbReference type="GO" id="GO:0007186">
    <property type="term" value="P:G protein-coupled receptor signaling pathway"/>
    <property type="evidence" value="ECO:0007669"/>
    <property type="project" value="InterPro"/>
</dbReference>
<dbReference type="InterPro" id="IPR017452">
    <property type="entry name" value="GPCR_Rhodpsn_7TM"/>
</dbReference>
<evidence type="ECO:0000256" key="8">
    <source>
        <dbReference type="SAM" id="Phobius"/>
    </source>
</evidence>
<keyword evidence="7" id="KW-0807">Transducer</keyword>
<keyword evidence="4 8" id="KW-0812">Transmembrane</keyword>
<evidence type="ECO:0000256" key="2">
    <source>
        <dbReference type="ARBA" id="ARBA00022475"/>
    </source>
</evidence>
<evidence type="ECO:0000313" key="11">
    <source>
        <dbReference type="Proteomes" id="UP000694406"/>
    </source>
</evidence>
<proteinExistence type="predicted"/>
<sequence length="285" mass="32030">MEILSHPVILEFILLGIPKTEGLQNILFVVFLSFYLLTLTGNLLILTAVISDARLYTPMYWFLCNLSVVVLGFSSISTPKFLANLWSGSCTISLGGCTCQVFFYHFLGSTECLLYTVMVYDHYAAICHPLSIPNTLWYSIIMNWKVYAQLAAGTWFTSSFHATILTSLTFTLLYCQSNEVDYFLCDIFPVVNFTNIGVMQSAESWWKAASTCASHLTMVCFFFGPCALLYTQPSLSDILATPIQIFCNVVPLMLILGYLWLEKKLSQEQSLIGGNSVQKQSIYKL</sequence>
<evidence type="ECO:0000256" key="3">
    <source>
        <dbReference type="ARBA" id="ARBA00022606"/>
    </source>
</evidence>
<feature type="transmembrane region" description="Helical" evidence="8">
    <location>
        <begin position="85"/>
        <end position="107"/>
    </location>
</feature>
<comment type="subcellular location">
    <subcellularLocation>
        <location evidence="1">Cell membrane</location>
        <topology evidence="1">Multi-pass membrane protein</topology>
    </subcellularLocation>
</comment>